<dbReference type="InterPro" id="IPR041273">
    <property type="entry name" value="NAT_N"/>
</dbReference>
<dbReference type="InterPro" id="IPR041644">
    <property type="entry name" value="GNAT_C"/>
</dbReference>
<evidence type="ECO:0000259" key="2">
    <source>
        <dbReference type="Pfam" id="PF18164"/>
    </source>
</evidence>
<dbReference type="Pfam" id="PF18164">
    <property type="entry name" value="GNAT_C"/>
    <property type="match status" value="1"/>
</dbReference>
<dbReference type="Gene3D" id="3.40.630.120">
    <property type="match status" value="1"/>
</dbReference>
<proteinExistence type="predicted"/>
<feature type="domain" description="N-acyltransferase N-terminal" evidence="1">
    <location>
        <begin position="9"/>
        <end position="129"/>
    </location>
</feature>
<gene>
    <name evidence="3" type="ORF">NF717_11105</name>
</gene>
<evidence type="ECO:0000259" key="1">
    <source>
        <dbReference type="Pfam" id="PF18082"/>
    </source>
</evidence>
<sequence>MEAILIPMKKFMADIEIPDLVQSAVLKNFSIISDKILRMSAQKLLDVRVAGQEAERLGELYSNDTLMELTYHLYAAFLCWGKIYVPQGISYEIYINTMKCFTRFLEETRKIISTYKFNRGFWTWRYTSGLIYRIKELEFERVAPPHKDKAARLVGKKYISVHIPSDANLSHEIISKKYLEAKCFLKKYFPSYDQTPFASSTWLLSPKLKDWLKEKSNLRLFADDYDVVNTNPNSDEGVPWVFNSISADILNYPEETSLQKAAKKWMVAGGAYWLGLGNFKKRHRTNISKYKKIQISGELSVFFET</sequence>
<evidence type="ECO:0000313" key="4">
    <source>
        <dbReference type="Proteomes" id="UP001153199"/>
    </source>
</evidence>
<keyword evidence="3" id="KW-0808">Transferase</keyword>
<dbReference type="GO" id="GO:0016746">
    <property type="term" value="F:acyltransferase activity"/>
    <property type="evidence" value="ECO:0007669"/>
    <property type="project" value="UniProtKB-KW"/>
</dbReference>
<keyword evidence="3" id="KW-0012">Acyltransferase</keyword>
<name>A0A9X4SD01_9LACT</name>
<accession>A0A9X4SD01</accession>
<comment type="caution">
    <text evidence="3">The sequence shown here is derived from an EMBL/GenBank/DDBJ whole genome shotgun (WGS) entry which is preliminary data.</text>
</comment>
<protein>
    <submittedName>
        <fullName evidence="3">Acyltransferase domain-containing protein</fullName>
    </submittedName>
</protein>
<dbReference type="RefSeq" id="WP_279361478.1">
    <property type="nucleotide sequence ID" value="NZ_JAMWFM010000003.1"/>
</dbReference>
<feature type="domain" description="GNAT-like C-terminal" evidence="2">
    <location>
        <begin position="131"/>
        <end position="277"/>
    </location>
</feature>
<keyword evidence="4" id="KW-1185">Reference proteome</keyword>
<dbReference type="EMBL" id="JAMWFV010000030">
    <property type="protein sequence ID" value="MDG6146189.1"/>
    <property type="molecule type" value="Genomic_DNA"/>
</dbReference>
<dbReference type="Pfam" id="PF18082">
    <property type="entry name" value="NAT_N"/>
    <property type="match status" value="1"/>
</dbReference>
<dbReference type="AlphaFoldDB" id="A0A9X4SD01"/>
<reference evidence="3" key="1">
    <citation type="submission" date="2022-06" db="EMBL/GenBank/DDBJ databases">
        <title>Lactococcus from bovine mastitis in China.</title>
        <authorList>
            <person name="Lin Y."/>
            <person name="Han B."/>
        </authorList>
    </citation>
    <scope>NUCLEOTIDE SEQUENCE</scope>
    <source>
        <strain evidence="3">Ningxia-I-26</strain>
    </source>
</reference>
<dbReference type="Proteomes" id="UP001153199">
    <property type="component" value="Unassembled WGS sequence"/>
</dbReference>
<organism evidence="3 4">
    <name type="scientific">Lactococcus formosensis</name>
    <dbReference type="NCBI Taxonomy" id="1281486"/>
    <lineage>
        <taxon>Bacteria</taxon>
        <taxon>Bacillati</taxon>
        <taxon>Bacillota</taxon>
        <taxon>Bacilli</taxon>
        <taxon>Lactobacillales</taxon>
        <taxon>Streptococcaceae</taxon>
        <taxon>Lactococcus</taxon>
    </lineage>
</organism>
<evidence type="ECO:0000313" key="3">
    <source>
        <dbReference type="EMBL" id="MDG6146189.1"/>
    </source>
</evidence>